<dbReference type="Proteomes" id="UP000036681">
    <property type="component" value="Unplaced"/>
</dbReference>
<protein>
    <submittedName>
        <fullName evidence="2">Integrase</fullName>
    </submittedName>
</protein>
<proteinExistence type="predicted"/>
<evidence type="ECO:0000313" key="1">
    <source>
        <dbReference type="Proteomes" id="UP000036681"/>
    </source>
</evidence>
<organism evidence="1 2">
    <name type="scientific">Ascaris lumbricoides</name>
    <name type="common">Giant roundworm</name>
    <dbReference type="NCBI Taxonomy" id="6252"/>
    <lineage>
        <taxon>Eukaryota</taxon>
        <taxon>Metazoa</taxon>
        <taxon>Ecdysozoa</taxon>
        <taxon>Nematoda</taxon>
        <taxon>Chromadorea</taxon>
        <taxon>Rhabditida</taxon>
        <taxon>Spirurina</taxon>
        <taxon>Ascaridomorpha</taxon>
        <taxon>Ascaridoidea</taxon>
        <taxon>Ascarididae</taxon>
        <taxon>Ascaris</taxon>
    </lineage>
</organism>
<reference evidence="2" key="1">
    <citation type="submission" date="2017-02" db="UniProtKB">
        <authorList>
            <consortium name="WormBaseParasite"/>
        </authorList>
    </citation>
    <scope>IDENTIFICATION</scope>
</reference>
<dbReference type="WBParaSite" id="ALUE_0000863101-mRNA-1">
    <property type="protein sequence ID" value="ALUE_0000863101-mRNA-1"/>
    <property type="gene ID" value="ALUE_0000863101"/>
</dbReference>
<evidence type="ECO:0000313" key="2">
    <source>
        <dbReference type="WBParaSite" id="ALUE_0000863101-mRNA-1"/>
    </source>
</evidence>
<accession>A0A0M3HYL5</accession>
<keyword evidence="1" id="KW-1185">Reference proteome</keyword>
<dbReference type="AlphaFoldDB" id="A0A0M3HYL5"/>
<name>A0A0M3HYL5_ASCLU</name>
<sequence>MGTAFLYHRPKQDRKRTFSVAHAAKVSRRDWVKTKRISEWNILEACNMPVKSNQGCADAQQYRRRLLDVQHLAAAHEL</sequence>